<gene>
    <name evidence="4" type="ORF">PAC_06020</name>
</gene>
<evidence type="ECO:0000256" key="2">
    <source>
        <dbReference type="ARBA" id="ARBA00038115"/>
    </source>
</evidence>
<sequence>MPREDIAFQTSDNVTLRGWFYTPEASSTTPLPCLVITHGFSAVKEMNLDVLAARFTCSLPISCLVYDHRGFGASDNQPSAPRQEIIPSLQCSDISDAITYAQGREDVNKEKIGIWGTALSGGHALYVGAVDRRVKAVLSQVPVVSGWENAQRLARPGNVAELNHLFQEDRLARAAGKPAGTIPAVDLNPLAISALSLPEAYEWLAGYSLYKNEVTVKTIEEFRAYNPSANIHHISPTPLLMTVVENDDLMPTDLALAAYARALEPKELQLLPGSHFSVFGPNFEKTVERQVDFLKRTLLA</sequence>
<evidence type="ECO:0000256" key="1">
    <source>
        <dbReference type="ARBA" id="ARBA00022801"/>
    </source>
</evidence>
<evidence type="ECO:0000313" key="5">
    <source>
        <dbReference type="Proteomes" id="UP000184330"/>
    </source>
</evidence>
<dbReference type="Gene3D" id="1.10.10.800">
    <property type="match status" value="1"/>
</dbReference>
<organism evidence="4 5">
    <name type="scientific">Phialocephala subalpina</name>
    <dbReference type="NCBI Taxonomy" id="576137"/>
    <lineage>
        <taxon>Eukaryota</taxon>
        <taxon>Fungi</taxon>
        <taxon>Dikarya</taxon>
        <taxon>Ascomycota</taxon>
        <taxon>Pezizomycotina</taxon>
        <taxon>Leotiomycetes</taxon>
        <taxon>Helotiales</taxon>
        <taxon>Mollisiaceae</taxon>
        <taxon>Phialocephala</taxon>
        <taxon>Phialocephala fortinii species complex</taxon>
    </lineage>
</organism>
<name>A0A1L7WTP2_9HELO</name>
<dbReference type="PANTHER" id="PTHR22946:SF9">
    <property type="entry name" value="POLYKETIDE TRANSFERASE AF380"/>
    <property type="match status" value="1"/>
</dbReference>
<comment type="similarity">
    <text evidence="2">Belongs to the AB hydrolase superfamily. FUS2 hydrolase family.</text>
</comment>
<dbReference type="PANTHER" id="PTHR22946">
    <property type="entry name" value="DIENELACTONE HYDROLASE DOMAIN-CONTAINING PROTEIN-RELATED"/>
    <property type="match status" value="1"/>
</dbReference>
<dbReference type="Gene3D" id="3.40.50.1820">
    <property type="entry name" value="alpha/beta hydrolase"/>
    <property type="match status" value="1"/>
</dbReference>
<dbReference type="GO" id="GO:0016788">
    <property type="term" value="F:hydrolase activity, acting on ester bonds"/>
    <property type="evidence" value="ECO:0007669"/>
    <property type="project" value="UniProtKB-ARBA"/>
</dbReference>
<dbReference type="Pfam" id="PF00561">
    <property type="entry name" value="Abhydrolase_1"/>
    <property type="match status" value="1"/>
</dbReference>
<dbReference type="AlphaFoldDB" id="A0A1L7WTP2"/>
<dbReference type="OrthoDB" id="2498029at2759"/>
<dbReference type="STRING" id="576137.A0A1L7WTP2"/>
<dbReference type="InterPro" id="IPR029058">
    <property type="entry name" value="AB_hydrolase_fold"/>
</dbReference>
<dbReference type="SUPFAM" id="SSF53474">
    <property type="entry name" value="alpha/beta-Hydrolases"/>
    <property type="match status" value="1"/>
</dbReference>
<dbReference type="InterPro" id="IPR000073">
    <property type="entry name" value="AB_hydrolase_1"/>
</dbReference>
<dbReference type="InterPro" id="IPR050261">
    <property type="entry name" value="FrsA_esterase"/>
</dbReference>
<evidence type="ECO:0000313" key="4">
    <source>
        <dbReference type="EMBL" id="CZR56132.1"/>
    </source>
</evidence>
<dbReference type="Proteomes" id="UP000184330">
    <property type="component" value="Unassembled WGS sequence"/>
</dbReference>
<accession>A0A1L7WTP2</accession>
<evidence type="ECO:0000259" key="3">
    <source>
        <dbReference type="Pfam" id="PF00561"/>
    </source>
</evidence>
<feature type="domain" description="AB hydrolase-1" evidence="3">
    <location>
        <begin position="34"/>
        <end position="278"/>
    </location>
</feature>
<dbReference type="EMBL" id="FJOG01000007">
    <property type="protein sequence ID" value="CZR56132.1"/>
    <property type="molecule type" value="Genomic_DNA"/>
</dbReference>
<keyword evidence="1 4" id="KW-0378">Hydrolase</keyword>
<protein>
    <submittedName>
        <fullName evidence="4">Related to hydrolases of the alpha/beta superfamily</fullName>
    </submittedName>
</protein>
<keyword evidence="5" id="KW-1185">Reference proteome</keyword>
<proteinExistence type="inferred from homology"/>
<reference evidence="4 5" key="1">
    <citation type="submission" date="2016-03" db="EMBL/GenBank/DDBJ databases">
        <authorList>
            <person name="Ploux O."/>
        </authorList>
    </citation>
    <scope>NUCLEOTIDE SEQUENCE [LARGE SCALE GENOMIC DNA]</scope>
    <source>
        <strain evidence="4 5">UAMH 11012</strain>
    </source>
</reference>